<dbReference type="STRING" id="1429043.X474_27015"/>
<evidence type="ECO:0000313" key="3">
    <source>
        <dbReference type="EMBL" id="KIX11004.1"/>
    </source>
</evidence>
<reference evidence="3 4" key="1">
    <citation type="submission" date="2013-11" db="EMBL/GenBank/DDBJ databases">
        <title>Metagenomic analysis of a methanogenic consortium involved in long chain n-alkane degradation.</title>
        <authorList>
            <person name="Davidova I.A."/>
            <person name="Callaghan A.V."/>
            <person name="Wawrik B."/>
            <person name="Pruitt S."/>
            <person name="Marks C."/>
            <person name="Duncan K.E."/>
            <person name="Suflita J.M."/>
        </authorList>
    </citation>
    <scope>NUCLEOTIDE SEQUENCE [LARGE SCALE GENOMIC DNA]</scope>
    <source>
        <strain evidence="3 4">SPR</strain>
    </source>
</reference>
<dbReference type="InParanoid" id="A0A0D2IYD8"/>
<proteinExistence type="predicted"/>
<accession>A0A0D2IYD8</accession>
<keyword evidence="4" id="KW-1185">Reference proteome</keyword>
<evidence type="ECO:0000256" key="1">
    <source>
        <dbReference type="ARBA" id="ARBA00022729"/>
    </source>
</evidence>
<protein>
    <recommendedName>
        <fullName evidence="5">C4-dicarboxylate ABC transporter substrate-binding protein</fullName>
    </recommendedName>
</protein>
<dbReference type="GO" id="GO:0055085">
    <property type="term" value="P:transmembrane transport"/>
    <property type="evidence" value="ECO:0007669"/>
    <property type="project" value="InterPro"/>
</dbReference>
<dbReference type="Pfam" id="PF03480">
    <property type="entry name" value="DctP"/>
    <property type="match status" value="1"/>
</dbReference>
<keyword evidence="1 2" id="KW-0732">Signal</keyword>
<gene>
    <name evidence="3" type="ORF">X474_27015</name>
</gene>
<dbReference type="OrthoDB" id="8912194at2"/>
<dbReference type="RefSeq" id="WP_044352685.1">
    <property type="nucleotide sequence ID" value="NZ_AZAC01000078.1"/>
</dbReference>
<dbReference type="PANTHER" id="PTHR33376">
    <property type="match status" value="1"/>
</dbReference>
<dbReference type="CDD" id="cd13665">
    <property type="entry name" value="PBP2_TRAP_Dctp3_4"/>
    <property type="match status" value="1"/>
</dbReference>
<dbReference type="NCBIfam" id="NF037995">
    <property type="entry name" value="TRAP_S1"/>
    <property type="match status" value="1"/>
</dbReference>
<name>A0A0D2IYD8_9BACT</name>
<feature type="chain" id="PRO_5002244534" description="C4-dicarboxylate ABC transporter substrate-binding protein" evidence="2">
    <location>
        <begin position="27"/>
        <end position="350"/>
    </location>
</feature>
<dbReference type="Gene3D" id="3.40.190.170">
    <property type="entry name" value="Bacterial extracellular solute-binding protein, family 7"/>
    <property type="match status" value="1"/>
</dbReference>
<sequence>MSFLRKIVIMMIAGALLAGLAGPSMAKMELPMSTVYMNTHPTVVNAWTPWFAEMKKLTDGEIEISYFNPNTLTPLNDHFESTISGMLGVGGNDMNRTPGKFPLCGVLDLPGLAPSAECGSMIINELVQTHPEMKKEFSEIKLLWNWASATFQLHTTKKPVKTLEDLKGMKIICWSRPTSDIITTLGASTVLIPPTDTYLALERGMADGVFCPLAPVVSFKINEAAKYSTICDMMVTGFWAGVSNDLWNSLPDNIKAAFTKTTGEAMAKASGKTLDEGAAGDSVKLKKKGHTFIVLSDAERSKWLKATKSLNEKWIKSMEDKGYKNVRALVDDAYKLSAKYSPITGRGFKE</sequence>
<dbReference type="InterPro" id="IPR018389">
    <property type="entry name" value="DctP_fam"/>
</dbReference>
<evidence type="ECO:0008006" key="5">
    <source>
        <dbReference type="Google" id="ProtNLM"/>
    </source>
</evidence>
<dbReference type="InterPro" id="IPR038404">
    <property type="entry name" value="TRAP_DctP_sf"/>
</dbReference>
<organism evidence="3 4">
    <name type="scientific">Dethiosulfatarculus sandiegensis</name>
    <dbReference type="NCBI Taxonomy" id="1429043"/>
    <lineage>
        <taxon>Bacteria</taxon>
        <taxon>Pseudomonadati</taxon>
        <taxon>Thermodesulfobacteriota</taxon>
        <taxon>Desulfarculia</taxon>
        <taxon>Desulfarculales</taxon>
        <taxon>Desulfarculaceae</taxon>
        <taxon>Dethiosulfatarculus</taxon>
    </lineage>
</organism>
<dbReference type="PANTHER" id="PTHR33376:SF15">
    <property type="entry name" value="BLL6794 PROTEIN"/>
    <property type="match status" value="1"/>
</dbReference>
<evidence type="ECO:0000256" key="2">
    <source>
        <dbReference type="SAM" id="SignalP"/>
    </source>
</evidence>
<dbReference type="Proteomes" id="UP000032233">
    <property type="component" value="Unassembled WGS sequence"/>
</dbReference>
<dbReference type="EMBL" id="AZAC01000078">
    <property type="protein sequence ID" value="KIX11004.1"/>
    <property type="molecule type" value="Genomic_DNA"/>
</dbReference>
<evidence type="ECO:0000313" key="4">
    <source>
        <dbReference type="Proteomes" id="UP000032233"/>
    </source>
</evidence>
<feature type="signal peptide" evidence="2">
    <location>
        <begin position="1"/>
        <end position="26"/>
    </location>
</feature>
<comment type="caution">
    <text evidence="3">The sequence shown here is derived from an EMBL/GenBank/DDBJ whole genome shotgun (WGS) entry which is preliminary data.</text>
</comment>
<dbReference type="AlphaFoldDB" id="A0A0D2IYD8"/>